<dbReference type="STRING" id="650891.SAMN05216203_2021"/>
<protein>
    <recommendedName>
        <fullName evidence="4">Ligand-binding SRPBCC domain-containing protein</fullName>
    </recommendedName>
</protein>
<evidence type="ECO:0000313" key="2">
    <source>
        <dbReference type="EMBL" id="SFR63588.1"/>
    </source>
</evidence>
<evidence type="ECO:0000313" key="3">
    <source>
        <dbReference type="Proteomes" id="UP000198644"/>
    </source>
</evidence>
<keyword evidence="3" id="KW-1185">Reference proteome</keyword>
<keyword evidence="1" id="KW-1133">Transmembrane helix</keyword>
<reference evidence="2 3" key="1">
    <citation type="submission" date="2016-10" db="EMBL/GenBank/DDBJ databases">
        <authorList>
            <person name="de Groot N.N."/>
        </authorList>
    </citation>
    <scope>NUCLEOTIDE SEQUENCE [LARGE SCALE GENOMIC DNA]</scope>
    <source>
        <strain evidence="2 3">CGMCC 1.9167</strain>
    </source>
</reference>
<evidence type="ECO:0000256" key="1">
    <source>
        <dbReference type="SAM" id="Phobius"/>
    </source>
</evidence>
<gene>
    <name evidence="2" type="ORF">SAMN05216203_2021</name>
</gene>
<sequence>MIARISTHFACTESELWQQITKPESLQYVAWPILTFSPIEPGAFDSEWELGRDYPLKLYFLKFIPLGRHTIQLVKIDTEENIIWSRERGLLAPVWNHKISFQETKPGLVSYSDEVEIRAGFLTLLIWVFAHGFYRYRQQRWKRLLKNSSN</sequence>
<dbReference type="Proteomes" id="UP000198644">
    <property type="component" value="Unassembled WGS sequence"/>
</dbReference>
<dbReference type="AlphaFoldDB" id="A0A1I6IAC7"/>
<proteinExistence type="predicted"/>
<keyword evidence="1" id="KW-0472">Membrane</keyword>
<accession>A0A1I6IAC7</accession>
<organism evidence="2 3">
    <name type="scientific">Marinobacter daqiaonensis</name>
    <dbReference type="NCBI Taxonomy" id="650891"/>
    <lineage>
        <taxon>Bacteria</taxon>
        <taxon>Pseudomonadati</taxon>
        <taxon>Pseudomonadota</taxon>
        <taxon>Gammaproteobacteria</taxon>
        <taxon>Pseudomonadales</taxon>
        <taxon>Marinobacteraceae</taxon>
        <taxon>Marinobacter</taxon>
    </lineage>
</organism>
<name>A0A1I6IAC7_9GAMM</name>
<keyword evidence="1" id="KW-0812">Transmembrane</keyword>
<evidence type="ECO:0008006" key="4">
    <source>
        <dbReference type="Google" id="ProtNLM"/>
    </source>
</evidence>
<dbReference type="EMBL" id="FOYW01000001">
    <property type="protein sequence ID" value="SFR63588.1"/>
    <property type="molecule type" value="Genomic_DNA"/>
</dbReference>
<feature type="transmembrane region" description="Helical" evidence="1">
    <location>
        <begin position="117"/>
        <end position="136"/>
    </location>
</feature>